<dbReference type="SUPFAM" id="SSF54862">
    <property type="entry name" value="4Fe-4S ferredoxins"/>
    <property type="match status" value="1"/>
</dbReference>
<evidence type="ECO:0000313" key="9">
    <source>
        <dbReference type="Proteomes" id="UP000027616"/>
    </source>
</evidence>
<dbReference type="HOGENOM" id="CLU_055737_5_1_10"/>
<dbReference type="AlphaFoldDB" id="A0A060RCV1"/>
<proteinExistence type="inferred from homology"/>
<evidence type="ECO:0000256" key="5">
    <source>
        <dbReference type="ARBA" id="ARBA00023004"/>
    </source>
</evidence>
<feature type="domain" description="NADH:ubiquinone oxidoreductase-like 20kDa subunit" evidence="7">
    <location>
        <begin position="133"/>
        <end position="237"/>
    </location>
</feature>
<evidence type="ECO:0000256" key="3">
    <source>
        <dbReference type="ARBA" id="ARBA00022485"/>
    </source>
</evidence>
<dbReference type="PANTHER" id="PTHR42989">
    <property type="entry name" value="HYDROGENASE-4 COMPONENT I"/>
    <property type="match status" value="1"/>
</dbReference>
<dbReference type="Proteomes" id="UP000027616">
    <property type="component" value="Chromosome I"/>
</dbReference>
<dbReference type="GO" id="GO:0046872">
    <property type="term" value="F:metal ion binding"/>
    <property type="evidence" value="ECO:0007669"/>
    <property type="project" value="UniProtKB-KW"/>
</dbReference>
<evidence type="ECO:0000256" key="4">
    <source>
        <dbReference type="ARBA" id="ARBA00022723"/>
    </source>
</evidence>
<dbReference type="SUPFAM" id="SSF56770">
    <property type="entry name" value="HydA/Nqo6-like"/>
    <property type="match status" value="1"/>
</dbReference>
<protein>
    <submittedName>
        <fullName evidence="8">Formate hydrogenlyase subunit 7</fullName>
    </submittedName>
</protein>
<evidence type="ECO:0000256" key="6">
    <source>
        <dbReference type="ARBA" id="ARBA00023014"/>
    </source>
</evidence>
<organism evidence="8 9">
    <name type="scientific">Mucinivorans hirudinis</name>
    <dbReference type="NCBI Taxonomy" id="1433126"/>
    <lineage>
        <taxon>Bacteria</taxon>
        <taxon>Pseudomonadati</taxon>
        <taxon>Bacteroidota</taxon>
        <taxon>Bacteroidia</taxon>
        <taxon>Bacteroidales</taxon>
        <taxon>Rikenellaceae</taxon>
        <taxon>Mucinivorans</taxon>
    </lineage>
</organism>
<dbReference type="GO" id="GO:0051539">
    <property type="term" value="F:4 iron, 4 sulfur cluster binding"/>
    <property type="evidence" value="ECO:0007669"/>
    <property type="project" value="UniProtKB-KW"/>
</dbReference>
<dbReference type="eggNOG" id="COG1143">
    <property type="taxonomic scope" value="Bacteria"/>
</dbReference>
<dbReference type="GO" id="GO:0016829">
    <property type="term" value="F:lyase activity"/>
    <property type="evidence" value="ECO:0007669"/>
    <property type="project" value="UniProtKB-KW"/>
</dbReference>
<dbReference type="eggNOG" id="COG3260">
    <property type="taxonomic scope" value="Bacteria"/>
</dbReference>
<evidence type="ECO:0000313" key="8">
    <source>
        <dbReference type="EMBL" id="CDN31668.1"/>
    </source>
</evidence>
<keyword evidence="6" id="KW-0411">Iron-sulfur</keyword>
<keyword evidence="3" id="KW-0004">4Fe-4S</keyword>
<dbReference type="InterPro" id="IPR052375">
    <property type="entry name" value="Complex_I_20kDa-like"/>
</dbReference>
<evidence type="ECO:0000259" key="7">
    <source>
        <dbReference type="Pfam" id="PF01058"/>
    </source>
</evidence>
<comment type="similarity">
    <text evidence="2">Belongs to the complex I 20 kDa subunit family.</text>
</comment>
<dbReference type="STRING" id="1433126.BN938_1581"/>
<keyword evidence="5" id="KW-0408">Iron</keyword>
<keyword evidence="4" id="KW-0479">Metal-binding</keyword>
<dbReference type="KEGG" id="rbc:BN938_1581"/>
<dbReference type="Gene3D" id="3.40.50.12280">
    <property type="match status" value="1"/>
</dbReference>
<dbReference type="OrthoDB" id="9786737at2"/>
<dbReference type="InterPro" id="IPR006137">
    <property type="entry name" value="NADH_UbQ_OxRdtase-like_20kDa"/>
</dbReference>
<keyword evidence="8" id="KW-0456">Lyase</keyword>
<keyword evidence="9" id="KW-1185">Reference proteome</keyword>
<dbReference type="Pfam" id="PF01058">
    <property type="entry name" value="Oxidored_q6"/>
    <property type="match status" value="1"/>
</dbReference>
<evidence type="ECO:0000256" key="2">
    <source>
        <dbReference type="ARBA" id="ARBA00009173"/>
    </source>
</evidence>
<reference evidence="8 9" key="1">
    <citation type="journal article" date="2015" name="Genome Announc.">
        <title>Complete Genome Sequence of the Novel Leech Symbiont Mucinivorans hirudinis M3T.</title>
        <authorList>
            <person name="Nelson M.C."/>
            <person name="Bomar L."/>
            <person name="Graf J."/>
        </authorList>
    </citation>
    <scope>NUCLEOTIDE SEQUENCE [LARGE SCALE GENOMIC DNA]</scope>
    <source>
        <strain evidence="9">M3</strain>
    </source>
</reference>
<sequence length="243" mass="26790">MLKSTVNTLREHGYQAIRELDKVVLTEKFRGRVVLRSSGLDEAKFLQTAQMCPVGALSVAGLDMGRCIFCKECSFRHPENIIFTNDYHLATSVREELIILFDTPTKPYTITQNPLFKNSLKLRQISAGGDGSNEMELNAAGNVNFDMARYGIEFTASPRHADGVVITGPITRNMARETQLVLDATPDPKLIILAGTDAISGGLFADSPAIYRQFIDNNHINLYIAGNPVHPLSFILGLKPPKL</sequence>
<dbReference type="EMBL" id="HG934468">
    <property type="protein sequence ID" value="CDN31668.1"/>
    <property type="molecule type" value="Genomic_DNA"/>
</dbReference>
<gene>
    <name evidence="8" type="ORF">BN938_1581</name>
</gene>
<name>A0A060RCV1_9BACT</name>
<evidence type="ECO:0000256" key="1">
    <source>
        <dbReference type="ARBA" id="ARBA00001966"/>
    </source>
</evidence>
<dbReference type="PANTHER" id="PTHR42989:SF1">
    <property type="entry name" value="FORMATE HYDROGENLYASE SUBUNIT 7-RELATED"/>
    <property type="match status" value="1"/>
</dbReference>
<accession>A0A060RCV1</accession>
<comment type="cofactor">
    <cofactor evidence="1">
        <name>[4Fe-4S] cluster</name>
        <dbReference type="ChEBI" id="CHEBI:49883"/>
    </cofactor>
</comment>